<dbReference type="PANTHER" id="PTHR12818:SF0">
    <property type="entry name" value="TRNA (ADENINE(37)-N6)-METHYLTRANSFERASE"/>
    <property type="match status" value="1"/>
</dbReference>
<gene>
    <name evidence="5" type="ordered locus">Desac_0404</name>
</gene>
<dbReference type="KEGG" id="dao:Desac_0404"/>
<keyword evidence="6" id="KW-1185">Reference proteome</keyword>
<dbReference type="CDD" id="cd09281">
    <property type="entry name" value="UPF0066"/>
    <property type="match status" value="1"/>
</dbReference>
<dbReference type="HOGENOM" id="CLU_013458_2_0_7"/>
<name>F2NEV3_DESAR</name>
<evidence type="ECO:0000259" key="4">
    <source>
        <dbReference type="PROSITE" id="PS51668"/>
    </source>
</evidence>
<dbReference type="Gene3D" id="2.40.30.70">
    <property type="entry name" value="YaeB-like"/>
    <property type="match status" value="1"/>
</dbReference>
<dbReference type="AlphaFoldDB" id="F2NEV3"/>
<dbReference type="SUPFAM" id="SSF118196">
    <property type="entry name" value="YaeB-like"/>
    <property type="match status" value="1"/>
</dbReference>
<reference evidence="5 6" key="1">
    <citation type="journal article" date="2011" name="Stand. Genomic Sci.">
        <title>Complete genome sequence of the acetate-degrading sulfate reducer Desulfobacca acetoxidans type strain (ASRB2).</title>
        <authorList>
            <person name="Goker M."/>
            <person name="Teshima H."/>
            <person name="Lapidus A."/>
            <person name="Nolan M."/>
            <person name="Lucas S."/>
            <person name="Hammon N."/>
            <person name="Deshpande S."/>
            <person name="Cheng J.F."/>
            <person name="Tapia R."/>
            <person name="Han C."/>
            <person name="Goodwin L."/>
            <person name="Pitluck S."/>
            <person name="Huntemann M."/>
            <person name="Liolios K."/>
            <person name="Ivanova N."/>
            <person name="Pagani I."/>
            <person name="Mavromatis K."/>
            <person name="Ovchinikova G."/>
            <person name="Pati A."/>
            <person name="Chen A."/>
            <person name="Palaniappan K."/>
            <person name="Land M."/>
            <person name="Hauser L."/>
            <person name="Brambilla E.M."/>
            <person name="Rohde M."/>
            <person name="Spring S."/>
            <person name="Detter J.C."/>
            <person name="Woyke T."/>
            <person name="Bristow J."/>
            <person name="Eisen J.A."/>
            <person name="Markowitz V."/>
            <person name="Hugenholtz P."/>
            <person name="Kyrpides N.C."/>
            <person name="Klenk H.P."/>
        </authorList>
    </citation>
    <scope>NUCLEOTIDE SEQUENCE [LARGE SCALE GENOMIC DNA]</scope>
    <source>
        <strain evidence="6">ATCC 700848 / DSM 11109 / ASRB2</strain>
    </source>
</reference>
<dbReference type="STRING" id="880072.Desac_0404"/>
<evidence type="ECO:0000313" key="5">
    <source>
        <dbReference type="EMBL" id="AEB08293.1"/>
    </source>
</evidence>
<dbReference type="InterPro" id="IPR023370">
    <property type="entry name" value="TrmO-like_N"/>
</dbReference>
<dbReference type="InterPro" id="IPR040372">
    <property type="entry name" value="YaeB-like"/>
</dbReference>
<comment type="similarity">
    <text evidence="2">Belongs to the tRNA methyltransferase O family.</text>
</comment>
<dbReference type="RefSeq" id="WP_013705406.1">
    <property type="nucleotide sequence ID" value="NC_015388.1"/>
</dbReference>
<dbReference type="EMBL" id="CP002629">
    <property type="protein sequence ID" value="AEB08293.1"/>
    <property type="molecule type" value="Genomic_DNA"/>
</dbReference>
<protein>
    <submittedName>
        <fullName evidence="5">Uncharacterized protein family UPF0066</fullName>
    </submittedName>
</protein>
<evidence type="ECO:0000256" key="1">
    <source>
        <dbReference type="ARBA" id="ARBA00022691"/>
    </source>
</evidence>
<proteinExistence type="inferred from homology"/>
<dbReference type="Pfam" id="PF01980">
    <property type="entry name" value="TrmO_N"/>
    <property type="match status" value="1"/>
</dbReference>
<reference evidence="6" key="2">
    <citation type="submission" date="2011-03" db="EMBL/GenBank/DDBJ databases">
        <title>The complete genome of Desulfobacca acetoxidans DSM 11109.</title>
        <authorList>
            <consortium name="US DOE Joint Genome Institute (JGI-PGF)"/>
            <person name="Lucas S."/>
            <person name="Copeland A."/>
            <person name="Lapidus A."/>
            <person name="Bruce D."/>
            <person name="Goodwin L."/>
            <person name="Pitluck S."/>
            <person name="Peters L."/>
            <person name="Kyrpides N."/>
            <person name="Mavromatis K."/>
            <person name="Ivanova N."/>
            <person name="Ovchinnikova G."/>
            <person name="Teshima H."/>
            <person name="Detter J.C."/>
            <person name="Han C."/>
            <person name="Land M."/>
            <person name="Hauser L."/>
            <person name="Markowitz V."/>
            <person name="Cheng J.-F."/>
            <person name="Hugenholtz P."/>
            <person name="Woyke T."/>
            <person name="Wu D."/>
            <person name="Spring S."/>
            <person name="Schueler E."/>
            <person name="Brambilla E."/>
            <person name="Klenk H.-P."/>
            <person name="Eisen J.A."/>
        </authorList>
    </citation>
    <scope>NUCLEOTIDE SEQUENCE [LARGE SCALE GENOMIC DNA]</scope>
    <source>
        <strain evidence="6">ATCC 700848 / DSM 11109 / ASRB2</strain>
    </source>
</reference>
<evidence type="ECO:0000256" key="3">
    <source>
        <dbReference type="SAM" id="Coils"/>
    </source>
</evidence>
<dbReference type="PANTHER" id="PTHR12818">
    <property type="entry name" value="TRNA (ADENINE(37)-N6)-METHYLTRANSFERASE"/>
    <property type="match status" value="1"/>
</dbReference>
<organism evidence="5 6">
    <name type="scientific">Desulfobacca acetoxidans (strain ATCC 700848 / DSM 11109 / ASRB2)</name>
    <dbReference type="NCBI Taxonomy" id="880072"/>
    <lineage>
        <taxon>Bacteria</taxon>
        <taxon>Pseudomonadati</taxon>
        <taxon>Thermodesulfobacteriota</taxon>
        <taxon>Desulfobaccia</taxon>
        <taxon>Desulfobaccales</taxon>
        <taxon>Desulfobaccaceae</taxon>
        <taxon>Desulfobacca</taxon>
    </lineage>
</organism>
<accession>F2NEV3</accession>
<feature type="coiled-coil region" evidence="3">
    <location>
        <begin position="41"/>
        <end position="68"/>
    </location>
</feature>
<keyword evidence="3" id="KW-0175">Coiled coil</keyword>
<keyword evidence="1" id="KW-0949">S-adenosyl-L-methionine</keyword>
<dbReference type="InterPro" id="IPR036413">
    <property type="entry name" value="YaeB-like_sf"/>
</dbReference>
<evidence type="ECO:0000313" key="6">
    <source>
        <dbReference type="Proteomes" id="UP000000483"/>
    </source>
</evidence>
<evidence type="ECO:0000256" key="2">
    <source>
        <dbReference type="ARBA" id="ARBA00033753"/>
    </source>
</evidence>
<dbReference type="PROSITE" id="PS51668">
    <property type="entry name" value="TSAA_2"/>
    <property type="match status" value="1"/>
</dbReference>
<dbReference type="eggNOG" id="COG1720">
    <property type="taxonomic scope" value="Bacteria"/>
</dbReference>
<dbReference type="InterPro" id="IPR036414">
    <property type="entry name" value="YaeB_N_sf"/>
</dbReference>
<feature type="domain" description="TsaA-like" evidence="4">
    <location>
        <begin position="20"/>
        <end position="171"/>
    </location>
</feature>
<sequence>MELPEKLPQGNNATSCSMMLQPVGVIKSKIKEPFLSATDDGIKMQGEIDAVRKKIRQAQEEISDIIINPHLLDILDGIEQYSHLIVLYWAHKVPEQGRSLVKVHPMGRKEFSQVGIFCTCSPARPNPVLMCVVKLCGRQENVLQVTGLDAIDGSPVVDIKPYVRRFYPEEEILIPEWMQRLHQEIDAGDR</sequence>
<dbReference type="NCBIfam" id="TIGR00104">
    <property type="entry name" value="tRNA_TsaA"/>
    <property type="match status" value="1"/>
</dbReference>
<dbReference type="Proteomes" id="UP000000483">
    <property type="component" value="Chromosome"/>
</dbReference>